<dbReference type="AlphaFoldDB" id="A0A1X2EM86"/>
<keyword evidence="5" id="KW-1185">Reference proteome</keyword>
<evidence type="ECO:0000259" key="3">
    <source>
        <dbReference type="Pfam" id="PF00080"/>
    </source>
</evidence>
<protein>
    <submittedName>
        <fullName evidence="4">Superoxide dismutase</fullName>
    </submittedName>
</protein>
<evidence type="ECO:0000256" key="1">
    <source>
        <dbReference type="ARBA" id="ARBA00010457"/>
    </source>
</evidence>
<accession>A0A1X2EM86</accession>
<dbReference type="InterPro" id="IPR001424">
    <property type="entry name" value="SOD_Cu_Zn_dom"/>
</dbReference>
<dbReference type="GO" id="GO:0006801">
    <property type="term" value="P:superoxide metabolic process"/>
    <property type="evidence" value="ECO:0007669"/>
    <property type="project" value="InterPro"/>
</dbReference>
<comment type="caution">
    <text evidence="4">The sequence shown here is derived from an EMBL/GenBank/DDBJ whole genome shotgun (WGS) entry which is preliminary data.</text>
</comment>
<evidence type="ECO:0000313" key="5">
    <source>
        <dbReference type="Proteomes" id="UP000193090"/>
    </source>
</evidence>
<dbReference type="Proteomes" id="UP000193090">
    <property type="component" value="Unassembled WGS sequence"/>
</dbReference>
<evidence type="ECO:0000256" key="2">
    <source>
        <dbReference type="SAM" id="MobiDB-lite"/>
    </source>
</evidence>
<gene>
    <name evidence="4" type="ORF">AWC30_07225</name>
</gene>
<sequence>MATADGTPVADATFDFTNGPNGADGYATITVETTADGVLEPGFHHMHIHAVGQCEPDSVGPDGGEPGDFLSAGPHYQSPGRTAEPPSGDLPALLVRDNGAALLVVATDLVNREELVAGQGTSLMLHGAEGAANAHDRVACGVIEEQ</sequence>
<dbReference type="GO" id="GO:0046872">
    <property type="term" value="F:metal ion binding"/>
    <property type="evidence" value="ECO:0007669"/>
    <property type="project" value="InterPro"/>
</dbReference>
<dbReference type="Pfam" id="PF00080">
    <property type="entry name" value="Sod_Cu"/>
    <property type="match status" value="1"/>
</dbReference>
<dbReference type="STRING" id="1798.AWC30_07225"/>
<comment type="similarity">
    <text evidence="1">Belongs to the Cu-Zn superoxide dismutase family.</text>
</comment>
<evidence type="ECO:0000313" key="4">
    <source>
        <dbReference type="EMBL" id="ORX06226.1"/>
    </source>
</evidence>
<feature type="domain" description="Superoxide dismutase copper/zinc binding" evidence="3">
    <location>
        <begin position="16"/>
        <end position="143"/>
    </location>
</feature>
<organism evidence="4 5">
    <name type="scientific">Mycolicibacillus trivialis</name>
    <dbReference type="NCBI Taxonomy" id="1798"/>
    <lineage>
        <taxon>Bacteria</taxon>
        <taxon>Bacillati</taxon>
        <taxon>Actinomycetota</taxon>
        <taxon>Actinomycetes</taxon>
        <taxon>Mycobacteriales</taxon>
        <taxon>Mycobacteriaceae</taxon>
        <taxon>Mycolicibacillus</taxon>
    </lineage>
</organism>
<reference evidence="4 5" key="1">
    <citation type="submission" date="2016-01" db="EMBL/GenBank/DDBJ databases">
        <title>The new phylogeny of the genus Mycobacterium.</title>
        <authorList>
            <person name="Tarcisio F."/>
            <person name="Conor M."/>
            <person name="Antonella G."/>
            <person name="Elisabetta G."/>
            <person name="Giulia F.S."/>
            <person name="Sara T."/>
            <person name="Anna F."/>
            <person name="Clotilde B."/>
            <person name="Roberto B."/>
            <person name="Veronica D.S."/>
            <person name="Fabio R."/>
            <person name="Monica P."/>
            <person name="Olivier J."/>
            <person name="Enrico T."/>
            <person name="Nicola S."/>
        </authorList>
    </citation>
    <scope>NUCLEOTIDE SEQUENCE [LARGE SCALE GENOMIC DNA]</scope>
    <source>
        <strain evidence="4 5">DSM 44153</strain>
    </source>
</reference>
<name>A0A1X2EM86_9MYCO</name>
<feature type="region of interest" description="Disordered" evidence="2">
    <location>
        <begin position="53"/>
        <end position="87"/>
    </location>
</feature>
<proteinExistence type="inferred from homology"/>
<dbReference type="EMBL" id="LQPZ01000016">
    <property type="protein sequence ID" value="ORX06226.1"/>
    <property type="molecule type" value="Genomic_DNA"/>
</dbReference>
<dbReference type="InterPro" id="IPR036423">
    <property type="entry name" value="SOD-like_Cu/Zn_dom_sf"/>
</dbReference>
<dbReference type="Gene3D" id="2.60.40.200">
    <property type="entry name" value="Superoxide dismutase, copper/zinc binding domain"/>
    <property type="match status" value="1"/>
</dbReference>
<dbReference type="SUPFAM" id="SSF49329">
    <property type="entry name" value="Cu,Zn superoxide dismutase-like"/>
    <property type="match status" value="1"/>
</dbReference>